<dbReference type="GO" id="GO:0051287">
    <property type="term" value="F:NAD binding"/>
    <property type="evidence" value="ECO:0007669"/>
    <property type="project" value="InterPro"/>
</dbReference>
<dbReference type="Gene3D" id="3.40.50.720">
    <property type="entry name" value="NAD(P)-binding Rossmann-like Domain"/>
    <property type="match status" value="1"/>
</dbReference>
<proteinExistence type="predicted"/>
<reference evidence="2" key="1">
    <citation type="submission" date="2018-10" db="EMBL/GenBank/DDBJ databases">
        <title>Iterative Subtractive Binning of Freshwater Chronoseries Metagenomes Recovers Nearly Complete Genomes from over Four Hundred Novel Species.</title>
        <authorList>
            <person name="Rodriguez-R L.M."/>
            <person name="Tsementzi D."/>
            <person name="Luo C."/>
            <person name="Konstantinidis K.T."/>
        </authorList>
    </citation>
    <scope>NUCLEOTIDE SEQUENCE</scope>
    <source>
        <strain evidence="2">WB8_1A_003</strain>
    </source>
</reference>
<dbReference type="AlphaFoldDB" id="A0A966HPD1"/>
<dbReference type="SUPFAM" id="SSF52283">
    <property type="entry name" value="Formate/glycerate dehydrogenase catalytic domain-like"/>
    <property type="match status" value="1"/>
</dbReference>
<evidence type="ECO:0000313" key="2">
    <source>
        <dbReference type="EMBL" id="NCU50323.1"/>
    </source>
</evidence>
<dbReference type="InterPro" id="IPR006139">
    <property type="entry name" value="D-isomer_2_OHA_DH_cat_dom"/>
</dbReference>
<dbReference type="Proteomes" id="UP000699985">
    <property type="component" value="Unassembled WGS sequence"/>
</dbReference>
<comment type="caution">
    <text evidence="2">The sequence shown here is derived from an EMBL/GenBank/DDBJ whole genome shotgun (WGS) entry which is preliminary data.</text>
</comment>
<dbReference type="Pfam" id="PF00389">
    <property type="entry name" value="2-Hacid_dh"/>
    <property type="match status" value="1"/>
</dbReference>
<protein>
    <submittedName>
        <fullName evidence="2">D-glycerate dehydrogenase</fullName>
    </submittedName>
</protein>
<evidence type="ECO:0000313" key="3">
    <source>
        <dbReference type="Proteomes" id="UP000699985"/>
    </source>
</evidence>
<dbReference type="EMBL" id="RGMI01000018">
    <property type="protein sequence ID" value="NCU50323.1"/>
    <property type="molecule type" value="Genomic_DNA"/>
</dbReference>
<dbReference type="GO" id="GO:0016616">
    <property type="term" value="F:oxidoreductase activity, acting on the CH-OH group of donors, NAD or NADP as acceptor"/>
    <property type="evidence" value="ECO:0007669"/>
    <property type="project" value="InterPro"/>
</dbReference>
<feature type="domain" description="D-isomer specific 2-hydroxyacid dehydrogenase catalytic" evidence="1">
    <location>
        <begin position="5"/>
        <end position="73"/>
    </location>
</feature>
<feature type="non-terminal residue" evidence="2">
    <location>
        <position position="74"/>
    </location>
</feature>
<organism evidence="2 3">
    <name type="scientific">Candidatus Fonsibacter lacus</name>
    <dbReference type="NCBI Taxonomy" id="2576439"/>
    <lineage>
        <taxon>Bacteria</taxon>
        <taxon>Pseudomonadati</taxon>
        <taxon>Pseudomonadota</taxon>
        <taxon>Alphaproteobacteria</taxon>
        <taxon>Candidatus Pelagibacterales</taxon>
        <taxon>Candidatus Pelagibacterales incertae sedis</taxon>
        <taxon>Candidatus Fonsibacter</taxon>
    </lineage>
</organism>
<accession>A0A966HPD1</accession>
<name>A0A966HPD1_9PROT</name>
<sequence length="74" mass="8339">MKKKILVTKNLLKETEERVQKLFDAKLNKQEKPYTTEDIVELSKDCDGILCFGTNKIDGAAIAKLSDKVKIIAN</sequence>
<evidence type="ECO:0000259" key="1">
    <source>
        <dbReference type="Pfam" id="PF00389"/>
    </source>
</evidence>
<gene>
    <name evidence="2" type="ORF">EBX29_00885</name>
</gene>